<keyword evidence="3" id="KW-1185">Reference proteome</keyword>
<dbReference type="OrthoDB" id="2506088at2759"/>
<dbReference type="EMBL" id="JACAZH010000002">
    <property type="protein sequence ID" value="KAF7374036.1"/>
    <property type="molecule type" value="Genomic_DNA"/>
</dbReference>
<reference evidence="2" key="1">
    <citation type="submission" date="2020-05" db="EMBL/GenBank/DDBJ databases">
        <title>Mycena genomes resolve the evolution of fungal bioluminescence.</title>
        <authorList>
            <person name="Tsai I.J."/>
        </authorList>
    </citation>
    <scope>NUCLEOTIDE SEQUENCE</scope>
    <source>
        <strain evidence="2">160909Yilan</strain>
    </source>
</reference>
<dbReference type="PANTHER" id="PTHR31912">
    <property type="entry name" value="IP13529P"/>
    <property type="match status" value="1"/>
</dbReference>
<feature type="region of interest" description="Disordered" evidence="1">
    <location>
        <begin position="1037"/>
        <end position="1121"/>
    </location>
</feature>
<comment type="caution">
    <text evidence="2">The sequence shown here is derived from an EMBL/GenBank/DDBJ whole genome shotgun (WGS) entry which is preliminary data.</text>
</comment>
<proteinExistence type="predicted"/>
<gene>
    <name evidence="2" type="ORF">MSAN_00284300</name>
</gene>
<sequence>MPPKTVPKIPEGFISSTAGNDMVICVVCAAVAPPGQPIQRTSATNHVLRSKDHARALQQQQQQQILHQQRADSARAARAAQQEREQLAHLPKTELHLPEKSPAVDDTTQQFWAEFDADSSDFRIDLETSAAEIVADNAECIRKELDTFGDFDDIERGYELGADQDIDLLAQNRARNDEQQMEDALAALLSSEGYTEDAWSEKDTGWYPYPSKLLFLLDVADNLGRLRISESLMKLFLYILKEAGVKNVPSIGAFRKFQTSLRENGSGVPTIHCKSVQDKIFYINDVRKMVANLKSGRFVIPLRWITRHRKICADAYEVLVDDDGIATVVDSSVVEISASDLVQNFHDLEHGGKLPVWSMKAVDAGHPDRMPNPDRKIAQGRPMYTSLINFFSDDVSGNWSKSWNKHFNCYFTHANLPREFHQQEAHVHFVSTSQHATVPEQFCEVRKIVVGTHTDPILIKDPLTNEEALVRLGINVDSSDNPMQSEICSHIGNKGNFPCRKCEVGGTQLEKQSNLGYHAFFFPGVQRNKNDVVSIVRQQLDLACLGVSTHVETLQTDTGIKDSYAQYWITKILNDCEDWVKSERANRERPTRIRDLREEFAAKQRIWIDENFEDIINPFFLVPGHDPTQDTPLEILHVILLGIVKYIWFYSHSTWKDPVETLYAQRLQATDIDGLSIPPVRANYIMQYANSLIGRQLKAVVQTGVFHTHDLVDNAHYATWKAVGDLAALLWVPEIDDMDQYCDDLKIAVANVLDAFADIDPSKMILKIKLHLLTHLPDDVRRFGPLIGVATEIFEAFNAVFRAASVLSNHRALSRDIARQLASQEGARSLALGTLWFDTQSEEWQSAGPSVKRFMDSQPNLKKMMGLNVRDDPRPGTTKLAPLPAREAGKPRPKRQTVALRATQAQKALNFLDHSRTDGEWYQAKTLIARSGDSCSVNSWVFFNVSTTETAAGRILELLVSLADTNSDILFVFNAQHDCIGGKCAATGVRRLEQEREETNITEAIIEHTEHSRYIINTSAFHNAHLLRRELPRNLARPIPTSNEDERRTIHEKRASDLRAATSRKRKDRRDDAERKAKEAAAARQKAEELEKAAAEAAAQADEEDMDMAPPPRQPPQPWLE</sequence>
<dbReference type="AlphaFoldDB" id="A0A8H7DJZ0"/>
<evidence type="ECO:0000256" key="1">
    <source>
        <dbReference type="SAM" id="MobiDB-lite"/>
    </source>
</evidence>
<protein>
    <submittedName>
        <fullName evidence="2">Uncharacterized protein</fullName>
    </submittedName>
</protein>
<feature type="region of interest" description="Disordered" evidence="1">
    <location>
        <begin position="867"/>
        <end position="895"/>
    </location>
</feature>
<dbReference type="Proteomes" id="UP000623467">
    <property type="component" value="Unassembled WGS sequence"/>
</dbReference>
<feature type="compositionally biased region" description="Basic and acidic residues" evidence="1">
    <location>
        <begin position="1044"/>
        <end position="1057"/>
    </location>
</feature>
<evidence type="ECO:0000313" key="3">
    <source>
        <dbReference type="Proteomes" id="UP000623467"/>
    </source>
</evidence>
<organism evidence="2 3">
    <name type="scientific">Mycena sanguinolenta</name>
    <dbReference type="NCBI Taxonomy" id="230812"/>
    <lineage>
        <taxon>Eukaryota</taxon>
        <taxon>Fungi</taxon>
        <taxon>Dikarya</taxon>
        <taxon>Basidiomycota</taxon>
        <taxon>Agaricomycotina</taxon>
        <taxon>Agaricomycetes</taxon>
        <taxon>Agaricomycetidae</taxon>
        <taxon>Agaricales</taxon>
        <taxon>Marasmiineae</taxon>
        <taxon>Mycenaceae</taxon>
        <taxon>Mycena</taxon>
    </lineage>
</organism>
<feature type="compositionally biased region" description="Basic and acidic residues" evidence="1">
    <location>
        <begin position="1069"/>
        <end position="1094"/>
    </location>
</feature>
<name>A0A8H7DJZ0_9AGAR</name>
<evidence type="ECO:0000313" key="2">
    <source>
        <dbReference type="EMBL" id="KAF7374036.1"/>
    </source>
</evidence>
<dbReference type="PANTHER" id="PTHR31912:SF34">
    <property type="entry name" value="NOTOCHORD-RELATED PROTEIN"/>
    <property type="match status" value="1"/>
</dbReference>
<accession>A0A8H7DJZ0</accession>
<feature type="compositionally biased region" description="Pro residues" evidence="1">
    <location>
        <begin position="1109"/>
        <end position="1121"/>
    </location>
</feature>